<dbReference type="RefSeq" id="WP_024075712.1">
    <property type="nucleotide sequence ID" value="NZ_VWXT01000064.1"/>
</dbReference>
<feature type="transmembrane region" description="Helical" evidence="1">
    <location>
        <begin position="43"/>
        <end position="67"/>
    </location>
</feature>
<evidence type="ECO:0000313" key="2">
    <source>
        <dbReference type="EMBL" id="KAA6184889.1"/>
    </source>
</evidence>
<keyword evidence="1" id="KW-0472">Membrane</keyword>
<protein>
    <submittedName>
        <fullName evidence="2">Uncharacterized protein</fullName>
    </submittedName>
</protein>
<dbReference type="AlphaFoldDB" id="A0A5M8FJK2"/>
<comment type="caution">
    <text evidence="2">The sequence shown here is derived from an EMBL/GenBank/DDBJ whole genome shotgun (WGS) entry which is preliminary data.</text>
</comment>
<evidence type="ECO:0000256" key="1">
    <source>
        <dbReference type="SAM" id="Phobius"/>
    </source>
</evidence>
<evidence type="ECO:0000313" key="3">
    <source>
        <dbReference type="Proteomes" id="UP000323909"/>
    </source>
</evidence>
<reference evidence="2 3" key="1">
    <citation type="submission" date="2019-09" db="EMBL/GenBank/DDBJ databases">
        <title>Genomic sequencing of 4 copper resistant soil isolates.</title>
        <authorList>
            <person name="Havryliuk O."/>
        </authorList>
    </citation>
    <scope>NUCLEOTIDE SEQUENCE [LARGE SCALE GENOMIC DNA]</scope>
    <source>
        <strain evidence="2 3">UKR4</strain>
    </source>
</reference>
<feature type="transmembrane region" description="Helical" evidence="1">
    <location>
        <begin position="87"/>
        <end position="106"/>
    </location>
</feature>
<organism evidence="2 3">
    <name type="scientific">Pseudomonas veronii</name>
    <dbReference type="NCBI Taxonomy" id="76761"/>
    <lineage>
        <taxon>Bacteria</taxon>
        <taxon>Pseudomonadati</taxon>
        <taxon>Pseudomonadota</taxon>
        <taxon>Gammaproteobacteria</taxon>
        <taxon>Pseudomonadales</taxon>
        <taxon>Pseudomonadaceae</taxon>
        <taxon>Pseudomonas</taxon>
    </lineage>
</organism>
<dbReference type="EMBL" id="VWXT01000064">
    <property type="protein sequence ID" value="KAA6184889.1"/>
    <property type="molecule type" value="Genomic_DNA"/>
</dbReference>
<keyword evidence="1" id="KW-0812">Transmembrane</keyword>
<sequence length="210" mass="22993">MNRQSPPHLVATPLAAPGTKTPAAHPPIWHYGPNIPVVGSTGLGLFGFFVGLLLLLPGYGLVMLVILGLEAMQGVPPSHGTSFTESWLILPLLGTAVLMGVMLAWASSAPRVQAFTFDENQQLLTLTVTHRVRKPIEVRVPFSDIIYICPYVVAMFDRHGHFSVVCQGPKGNVSEYRLAEGSSLEEMEFHAAWLRGMIGERMHELLNLDK</sequence>
<keyword evidence="1" id="KW-1133">Transmembrane helix</keyword>
<gene>
    <name evidence="2" type="ORF">F3K53_05215</name>
</gene>
<proteinExistence type="predicted"/>
<accession>A0A5M8FJK2</accession>
<dbReference type="Proteomes" id="UP000323909">
    <property type="component" value="Unassembled WGS sequence"/>
</dbReference>
<name>A0A5M8FJK2_PSEVE</name>